<dbReference type="PANTHER" id="PTHR35861:SF2">
    <property type="entry name" value="FELS-2 PROPHAGE PROTEIN"/>
    <property type="match status" value="1"/>
</dbReference>
<dbReference type="Gene3D" id="3.40.50.11780">
    <property type="match status" value="1"/>
</dbReference>
<dbReference type="InterPro" id="IPR052042">
    <property type="entry name" value="Tail_sheath_structural"/>
</dbReference>
<dbReference type="RefSeq" id="WP_367622909.1">
    <property type="nucleotide sequence ID" value="NZ_JBFNQD010000001.1"/>
</dbReference>
<comment type="caution">
    <text evidence="1">The sequence shown here is derived from an EMBL/GenBank/DDBJ whole genome shotgun (WGS) entry which is preliminary data.</text>
</comment>
<proteinExistence type="predicted"/>
<evidence type="ECO:0000313" key="2">
    <source>
        <dbReference type="Proteomes" id="UP001555786"/>
    </source>
</evidence>
<dbReference type="PANTHER" id="PTHR35861">
    <property type="match status" value="1"/>
</dbReference>
<dbReference type="Proteomes" id="UP001555786">
    <property type="component" value="Unassembled WGS sequence"/>
</dbReference>
<gene>
    <name evidence="1" type="ORF">ABXS05_03310</name>
</gene>
<evidence type="ECO:0008006" key="3">
    <source>
        <dbReference type="Google" id="ProtNLM"/>
    </source>
</evidence>
<evidence type="ECO:0000313" key="1">
    <source>
        <dbReference type="EMBL" id="MEW9304551.1"/>
    </source>
</evidence>
<sequence length="623" mass="63389">MPIVQQGLLNTTALSVADVYIQIVPPQFLINGVPSNVLGLVGSATWGPVNQPQIVGSPAQFKAKFGPYQARQYDMGTWATIAFQQGATAIQCVRVTDGTDVAATVQAQASAPKASGQIAFTTNPSASSTITLNGTAVTFVASGATGPQVNIGANLGATLTALLAFLQGSSDTQLVKFTYALAGNNLNLTAATGGTAGNSLTVATTVSGATVTNMSGGAAAAPALTLTSKYTGSFGNGIKVTIQPGSAAGTSQVLIAAPGLASEKFDNIGGSGATFWANVVSAINSGLSGARGPSDIVTATIGTSSASAQTATYALQGGTDGASGLSASALLGVDTVPRTGMYALRGQNVAVAALCDVTDTTSWATQVAFGLGEGVYMITSGPAGQNPQTAAAAKASAGIDSYAMKIMLGDWVYWNDTANGLPQRLVSPAAFSAGLLSALSPNQSTLNKQLQAIVGTEKSASGQPYTTADLQILAGAGIDVICNPVPGGNYFGCRNGRNASSNDVIHGDNYTRMTNYIATTLDSAMGIYVGKLQSATTRRQAKTTIDSFFGNLQQQGLIGTPNGRDDAWASVLDDSNNPASRVALGYMQADVQVQYLSVIEYFLVNLEAGQSVQIERKSVNFAV</sequence>
<reference evidence="1 2" key="1">
    <citation type="submission" date="2024-07" db="EMBL/GenBank/DDBJ databases">
        <title>Description of Labrys sedimenti sp. nov., isolated from a diclofenac-degrading enrichment culture.</title>
        <authorList>
            <person name="Tancsics A."/>
            <person name="Csepanyi A."/>
        </authorList>
    </citation>
    <scope>NUCLEOTIDE SEQUENCE [LARGE SCALE GENOMIC DNA]</scope>
    <source>
        <strain evidence="1 2">LMG 23578</strain>
    </source>
</reference>
<keyword evidence="2" id="KW-1185">Reference proteome</keyword>
<dbReference type="EMBL" id="JBFNQD010000001">
    <property type="protein sequence ID" value="MEW9304551.1"/>
    <property type="molecule type" value="Genomic_DNA"/>
</dbReference>
<name>A0ABV3PG75_9HYPH</name>
<organism evidence="1 2">
    <name type="scientific">Labrys neptuniae</name>
    <dbReference type="NCBI Taxonomy" id="376174"/>
    <lineage>
        <taxon>Bacteria</taxon>
        <taxon>Pseudomonadati</taxon>
        <taxon>Pseudomonadota</taxon>
        <taxon>Alphaproteobacteria</taxon>
        <taxon>Hyphomicrobiales</taxon>
        <taxon>Xanthobacteraceae</taxon>
        <taxon>Labrys</taxon>
    </lineage>
</organism>
<accession>A0ABV3PG75</accession>
<protein>
    <recommendedName>
        <fullName evidence="3">Phage tail protein</fullName>
    </recommendedName>
</protein>